<feature type="transmembrane region" description="Helical" evidence="6">
    <location>
        <begin position="7"/>
        <end position="32"/>
    </location>
</feature>
<evidence type="ECO:0000313" key="7">
    <source>
        <dbReference type="EMBL" id="KGR78825.1"/>
    </source>
</evidence>
<keyword evidence="5 6" id="KW-0472">Membrane</keyword>
<organism evidence="7 8">
    <name type="scientific">Ureibacillus manganicus DSM 26584</name>
    <dbReference type="NCBI Taxonomy" id="1384049"/>
    <lineage>
        <taxon>Bacteria</taxon>
        <taxon>Bacillati</taxon>
        <taxon>Bacillota</taxon>
        <taxon>Bacilli</taxon>
        <taxon>Bacillales</taxon>
        <taxon>Caryophanaceae</taxon>
        <taxon>Ureibacillus</taxon>
    </lineage>
</organism>
<proteinExistence type="inferred from homology"/>
<dbReference type="Proteomes" id="UP000030416">
    <property type="component" value="Unassembled WGS sequence"/>
</dbReference>
<feature type="transmembrane region" description="Helical" evidence="6">
    <location>
        <begin position="81"/>
        <end position="103"/>
    </location>
</feature>
<evidence type="ECO:0000256" key="2">
    <source>
        <dbReference type="ARBA" id="ARBA00009142"/>
    </source>
</evidence>
<evidence type="ECO:0000256" key="4">
    <source>
        <dbReference type="ARBA" id="ARBA00022989"/>
    </source>
</evidence>
<sequence length="258" mass="27103">MDISFVILLFIIGFIGSFLSGMLGIGGAIVKYPMLLMIPPLFGFEALTAHEVSGISALDVLFVSIAGVIGFRNGGYLNKSLITVMGISVLFGTFLGSFGSQYFTEAQVNLVYGILALLAAIMMFIPKKKIDDIPLEQVTYNKPLAGSLAFVVGIGSGIVGAGGGFLLIPIMLLILRIPTRMAIASSLAITFISSIAGSIGKISTGQVEYFTAIIVIIAGLIAAPIGAKISKKMNTKVLQTILAVLILATAIKVWIDIL</sequence>
<dbReference type="STRING" id="1384049.CD29_09085"/>
<feature type="transmembrane region" description="Helical" evidence="6">
    <location>
        <begin position="147"/>
        <end position="175"/>
    </location>
</feature>
<evidence type="ECO:0000256" key="1">
    <source>
        <dbReference type="ARBA" id="ARBA00004141"/>
    </source>
</evidence>
<evidence type="ECO:0000256" key="3">
    <source>
        <dbReference type="ARBA" id="ARBA00022692"/>
    </source>
</evidence>
<protein>
    <recommendedName>
        <fullName evidence="6">Probable membrane transporter protein</fullName>
    </recommendedName>
</protein>
<accession>A0A0A3I5R5</accession>
<feature type="transmembrane region" description="Helical" evidence="6">
    <location>
        <begin position="52"/>
        <end position="69"/>
    </location>
</feature>
<dbReference type="RefSeq" id="WP_036185498.1">
    <property type="nucleotide sequence ID" value="NZ_AVDA01000009.1"/>
</dbReference>
<dbReference type="EMBL" id="JPVN01000009">
    <property type="protein sequence ID" value="KGR78825.1"/>
    <property type="molecule type" value="Genomic_DNA"/>
</dbReference>
<comment type="caution">
    <text evidence="7">The sequence shown here is derived from an EMBL/GenBank/DDBJ whole genome shotgun (WGS) entry which is preliminary data.</text>
</comment>
<feature type="transmembrane region" description="Helical" evidence="6">
    <location>
        <begin position="207"/>
        <end position="225"/>
    </location>
</feature>
<feature type="transmembrane region" description="Helical" evidence="6">
    <location>
        <begin position="109"/>
        <end position="126"/>
    </location>
</feature>
<keyword evidence="8" id="KW-1185">Reference proteome</keyword>
<evidence type="ECO:0000256" key="5">
    <source>
        <dbReference type="ARBA" id="ARBA00023136"/>
    </source>
</evidence>
<dbReference type="eggNOG" id="COG0730">
    <property type="taxonomic scope" value="Bacteria"/>
</dbReference>
<dbReference type="AlphaFoldDB" id="A0A0A3I5R5"/>
<dbReference type="InterPro" id="IPR002781">
    <property type="entry name" value="TM_pro_TauE-like"/>
</dbReference>
<evidence type="ECO:0000313" key="8">
    <source>
        <dbReference type="Proteomes" id="UP000030416"/>
    </source>
</evidence>
<keyword evidence="6" id="KW-1003">Cell membrane</keyword>
<reference evidence="7 8" key="1">
    <citation type="submission" date="2014-02" db="EMBL/GenBank/DDBJ databases">
        <title>Draft genome sequence of Lysinibacillus manganicus DSM 26584T.</title>
        <authorList>
            <person name="Zhang F."/>
            <person name="Wang G."/>
            <person name="Zhang L."/>
        </authorList>
    </citation>
    <scope>NUCLEOTIDE SEQUENCE [LARGE SCALE GENOMIC DNA]</scope>
    <source>
        <strain evidence="7 8">DSM 26584</strain>
    </source>
</reference>
<comment type="subcellular location">
    <subcellularLocation>
        <location evidence="6">Cell membrane</location>
        <topology evidence="6">Multi-pass membrane protein</topology>
    </subcellularLocation>
    <subcellularLocation>
        <location evidence="1">Membrane</location>
        <topology evidence="1">Multi-pass membrane protein</topology>
    </subcellularLocation>
</comment>
<dbReference type="GO" id="GO:0005886">
    <property type="term" value="C:plasma membrane"/>
    <property type="evidence" value="ECO:0007669"/>
    <property type="project" value="UniProtKB-SubCell"/>
</dbReference>
<dbReference type="PANTHER" id="PTHR43701:SF13">
    <property type="entry name" value="MEMBRANE TRANSPORTER PROTEIN YRKJ-RELATED"/>
    <property type="match status" value="1"/>
</dbReference>
<comment type="similarity">
    <text evidence="2 6">Belongs to the 4-toluene sulfonate uptake permease (TSUP) (TC 2.A.102) family.</text>
</comment>
<dbReference type="Pfam" id="PF01925">
    <property type="entry name" value="TauE"/>
    <property type="match status" value="1"/>
</dbReference>
<evidence type="ECO:0000256" key="6">
    <source>
        <dbReference type="RuleBase" id="RU363041"/>
    </source>
</evidence>
<dbReference type="OrthoDB" id="9792581at2"/>
<name>A0A0A3I5R5_9BACL</name>
<gene>
    <name evidence="7" type="ORF">CD29_09085</name>
</gene>
<feature type="transmembrane region" description="Helical" evidence="6">
    <location>
        <begin position="237"/>
        <end position="255"/>
    </location>
</feature>
<keyword evidence="3 6" id="KW-0812">Transmembrane</keyword>
<dbReference type="PANTHER" id="PTHR43701">
    <property type="entry name" value="MEMBRANE TRANSPORTER PROTEIN MJ0441-RELATED"/>
    <property type="match status" value="1"/>
</dbReference>
<feature type="transmembrane region" description="Helical" evidence="6">
    <location>
        <begin position="181"/>
        <end position="200"/>
    </location>
</feature>
<dbReference type="InterPro" id="IPR051598">
    <property type="entry name" value="TSUP/Inactive_protease-like"/>
</dbReference>
<keyword evidence="4 6" id="KW-1133">Transmembrane helix</keyword>